<organism evidence="8 9">
    <name type="scientific">Candidatus Ozemobacter sibiricus</name>
    <dbReference type="NCBI Taxonomy" id="2268124"/>
    <lineage>
        <taxon>Bacteria</taxon>
        <taxon>Candidatus Ozemobacteria</taxon>
        <taxon>Candidatus Ozemobacterales</taxon>
        <taxon>Candidatus Ozemobacteraceae</taxon>
        <taxon>Candidatus Ozemobacter</taxon>
    </lineage>
</organism>
<dbReference type="GO" id="GO:0043190">
    <property type="term" value="C:ATP-binding cassette (ABC) transporter complex"/>
    <property type="evidence" value="ECO:0007669"/>
    <property type="project" value="InterPro"/>
</dbReference>
<dbReference type="Pfam" id="PF00950">
    <property type="entry name" value="ABC-3"/>
    <property type="match status" value="1"/>
</dbReference>
<feature type="transmembrane region" description="Helical" evidence="7">
    <location>
        <begin position="209"/>
        <end position="241"/>
    </location>
</feature>
<evidence type="ECO:0000256" key="7">
    <source>
        <dbReference type="SAM" id="Phobius"/>
    </source>
</evidence>
<dbReference type="Proteomes" id="UP000252355">
    <property type="component" value="Unassembled WGS sequence"/>
</dbReference>
<feature type="transmembrane region" description="Helical" evidence="7">
    <location>
        <begin position="123"/>
        <end position="142"/>
    </location>
</feature>
<protein>
    <submittedName>
        <fullName evidence="8">Zinc ABC transporter, inner membrane permease protein ZnuB</fullName>
    </submittedName>
</protein>
<evidence type="ECO:0000313" key="9">
    <source>
        <dbReference type="Proteomes" id="UP000252355"/>
    </source>
</evidence>
<keyword evidence="3 6" id="KW-0812">Transmembrane</keyword>
<dbReference type="GO" id="GO:0055085">
    <property type="term" value="P:transmembrane transport"/>
    <property type="evidence" value="ECO:0007669"/>
    <property type="project" value="InterPro"/>
</dbReference>
<accession>A0A367ZVG3</accession>
<comment type="subcellular location">
    <subcellularLocation>
        <location evidence="6">Cell membrane</location>
        <topology evidence="6">Multi-pass membrane protein</topology>
    </subcellularLocation>
    <subcellularLocation>
        <location evidence="1">Membrane</location>
        <topology evidence="1">Multi-pass membrane protein</topology>
    </subcellularLocation>
</comment>
<comment type="similarity">
    <text evidence="2 6">Belongs to the ABC-3 integral membrane protein family.</text>
</comment>
<proteinExistence type="inferred from homology"/>
<evidence type="ECO:0000256" key="3">
    <source>
        <dbReference type="ARBA" id="ARBA00022692"/>
    </source>
</evidence>
<name>A0A367ZVG3_9BACT</name>
<evidence type="ECO:0000256" key="5">
    <source>
        <dbReference type="ARBA" id="ARBA00023136"/>
    </source>
</evidence>
<reference evidence="8 9" key="1">
    <citation type="submission" date="2018-05" db="EMBL/GenBank/DDBJ databases">
        <title>A metagenomic window into the 2 km-deep terrestrial subsurface aquifer revealed taxonomically and functionally diverse microbial community comprising novel uncultured bacterial lineages.</title>
        <authorList>
            <person name="Kadnikov V.V."/>
            <person name="Mardanov A.V."/>
            <person name="Beletsky A.V."/>
            <person name="Banks D."/>
            <person name="Pimenov N.V."/>
            <person name="Frank Y.A."/>
            <person name="Karnachuk O.V."/>
            <person name="Ravin N.V."/>
        </authorList>
    </citation>
    <scope>NUCLEOTIDE SEQUENCE [LARGE SCALE GENOMIC DNA]</scope>
    <source>
        <strain evidence="8">BY5</strain>
    </source>
</reference>
<evidence type="ECO:0000313" key="8">
    <source>
        <dbReference type="EMBL" id="RCK81321.1"/>
    </source>
</evidence>
<keyword evidence="6" id="KW-0813">Transport</keyword>
<feature type="transmembrane region" description="Helical" evidence="7">
    <location>
        <begin position="87"/>
        <end position="111"/>
    </location>
</feature>
<evidence type="ECO:0000256" key="6">
    <source>
        <dbReference type="RuleBase" id="RU003943"/>
    </source>
</evidence>
<dbReference type="AlphaFoldDB" id="A0A367ZVG3"/>
<dbReference type="InterPro" id="IPR037294">
    <property type="entry name" value="ABC_BtuC-like"/>
</dbReference>
<feature type="transmembrane region" description="Helical" evidence="7">
    <location>
        <begin position="43"/>
        <end position="66"/>
    </location>
</feature>
<feature type="transmembrane region" description="Helical" evidence="7">
    <location>
        <begin position="166"/>
        <end position="189"/>
    </location>
</feature>
<dbReference type="PANTHER" id="PTHR30477">
    <property type="entry name" value="ABC-TRANSPORTER METAL-BINDING PROTEIN"/>
    <property type="match status" value="1"/>
</dbReference>
<evidence type="ECO:0000256" key="1">
    <source>
        <dbReference type="ARBA" id="ARBA00004141"/>
    </source>
</evidence>
<dbReference type="EMBL" id="QOQW01000002">
    <property type="protein sequence ID" value="RCK81321.1"/>
    <property type="molecule type" value="Genomic_DNA"/>
</dbReference>
<keyword evidence="5 7" id="KW-0472">Membrane</keyword>
<feature type="transmembrane region" description="Helical" evidence="7">
    <location>
        <begin position="276"/>
        <end position="295"/>
    </location>
</feature>
<keyword evidence="4 7" id="KW-1133">Transmembrane helix</keyword>
<evidence type="ECO:0000256" key="4">
    <source>
        <dbReference type="ARBA" id="ARBA00022989"/>
    </source>
</evidence>
<dbReference type="PANTHER" id="PTHR30477:SF0">
    <property type="entry name" value="METAL TRANSPORT SYSTEM MEMBRANE PROTEIN TM_0125-RELATED"/>
    <property type="match status" value="1"/>
</dbReference>
<dbReference type="InterPro" id="IPR001626">
    <property type="entry name" value="ABC_TroCD"/>
</dbReference>
<dbReference type="SUPFAM" id="SSF81345">
    <property type="entry name" value="ABC transporter involved in vitamin B12 uptake, BtuC"/>
    <property type="match status" value="1"/>
</dbReference>
<sequence>MTTAPASPPDRLAGRRCAMAESLLPPLYGLLARLPFEVLQLAFLQRAVSAAACLAVVCALLGVLVVQFRMAFFSDAVSHSAFTGIALGLLLGVDPWLSVLAFGVGIGMLAVRLRRQADLAMDTALGVLFSATIALGLAIISARKELARVLPGFLYGDILALTDRDLLWIILLTVAEIGFLLRFFNQLLFVSLHDHLARSAGVPAQTLEMAFAAALALLVGFAIKIVGLLLVTALLVIPAATARNLAGTIRGQVWLSVGLSLLATIAGLITSLHFDAAPGAAIILWAAGLFGLSLLRPR</sequence>
<feature type="transmembrane region" description="Helical" evidence="7">
    <location>
        <begin position="253"/>
        <end position="270"/>
    </location>
</feature>
<gene>
    <name evidence="8" type="ORF">OZSIB_2190</name>
</gene>
<evidence type="ECO:0000256" key="2">
    <source>
        <dbReference type="ARBA" id="ARBA00008034"/>
    </source>
</evidence>
<dbReference type="Gene3D" id="1.10.3470.10">
    <property type="entry name" value="ABC transporter involved in vitamin B12 uptake, BtuC"/>
    <property type="match status" value="1"/>
</dbReference>
<comment type="caution">
    <text evidence="8">The sequence shown here is derived from an EMBL/GenBank/DDBJ whole genome shotgun (WGS) entry which is preliminary data.</text>
</comment>